<accession>A0ABP0J659</accession>
<sequence length="172" mass="19074">MTCFHTERLLHLTCWWRENAMKLTAVMTCVKIHDRRKTIGSFGVCRWFCQTALSFCQLPAPHAAGGGWWKRLRAAVMKVISASAQKWRLSAHEFTDTVHRLGSLPVENTIKLVKKVDQALATRDSDKVTPGHEAFKDSEGDEQVGRLPTASSEDGGDEGVDVVPTGSLPLQD</sequence>
<feature type="region of interest" description="Disordered" evidence="1">
    <location>
        <begin position="123"/>
        <end position="172"/>
    </location>
</feature>
<evidence type="ECO:0000313" key="2">
    <source>
        <dbReference type="EMBL" id="CAK9009868.1"/>
    </source>
</evidence>
<gene>
    <name evidence="2" type="ORF">CCMP2556_LOCUS9851</name>
</gene>
<organism evidence="2 3">
    <name type="scientific">Durusdinium trenchii</name>
    <dbReference type="NCBI Taxonomy" id="1381693"/>
    <lineage>
        <taxon>Eukaryota</taxon>
        <taxon>Sar</taxon>
        <taxon>Alveolata</taxon>
        <taxon>Dinophyceae</taxon>
        <taxon>Suessiales</taxon>
        <taxon>Symbiodiniaceae</taxon>
        <taxon>Durusdinium</taxon>
    </lineage>
</organism>
<name>A0ABP0J659_9DINO</name>
<dbReference type="Proteomes" id="UP001642484">
    <property type="component" value="Unassembled WGS sequence"/>
</dbReference>
<dbReference type="EMBL" id="CAXAMN010004548">
    <property type="protein sequence ID" value="CAK9009868.1"/>
    <property type="molecule type" value="Genomic_DNA"/>
</dbReference>
<keyword evidence="3" id="KW-1185">Reference proteome</keyword>
<feature type="compositionally biased region" description="Basic and acidic residues" evidence="1">
    <location>
        <begin position="123"/>
        <end position="138"/>
    </location>
</feature>
<comment type="caution">
    <text evidence="2">The sequence shown here is derived from an EMBL/GenBank/DDBJ whole genome shotgun (WGS) entry which is preliminary data.</text>
</comment>
<evidence type="ECO:0000313" key="3">
    <source>
        <dbReference type="Proteomes" id="UP001642484"/>
    </source>
</evidence>
<feature type="non-terminal residue" evidence="2">
    <location>
        <position position="172"/>
    </location>
</feature>
<reference evidence="2 3" key="1">
    <citation type="submission" date="2024-02" db="EMBL/GenBank/DDBJ databases">
        <authorList>
            <person name="Chen Y."/>
            <person name="Shah S."/>
            <person name="Dougan E. K."/>
            <person name="Thang M."/>
            <person name="Chan C."/>
        </authorList>
    </citation>
    <scope>NUCLEOTIDE SEQUENCE [LARGE SCALE GENOMIC DNA]</scope>
</reference>
<evidence type="ECO:0000256" key="1">
    <source>
        <dbReference type="SAM" id="MobiDB-lite"/>
    </source>
</evidence>
<proteinExistence type="predicted"/>
<protein>
    <submittedName>
        <fullName evidence="2">Uncharacterized protein</fullName>
    </submittedName>
</protein>